<keyword evidence="5" id="KW-0224">Dipeptidase</keyword>
<dbReference type="GO" id="GO:0006508">
    <property type="term" value="P:proteolysis"/>
    <property type="evidence" value="ECO:0007669"/>
    <property type="project" value="UniProtKB-KW"/>
</dbReference>
<comment type="similarity">
    <text evidence="1">Belongs to the peptidase S51 family.</text>
</comment>
<dbReference type="PANTHER" id="PTHR20842:SF0">
    <property type="entry name" value="ALPHA-ASPARTYL DIPEPTIDASE"/>
    <property type="match status" value="1"/>
</dbReference>
<reference evidence="5 6" key="1">
    <citation type="submission" date="2019-09" db="EMBL/GenBank/DDBJ databases">
        <title>Genomes of Cryomorphaceae.</title>
        <authorList>
            <person name="Bowman J.P."/>
        </authorList>
    </citation>
    <scope>NUCLEOTIDE SEQUENCE [LARGE SCALE GENOMIC DNA]</scope>
    <source>
        <strain evidence="5 6">KCTC 52047</strain>
    </source>
</reference>
<name>A0A6N6M486_9FLAO</name>
<organism evidence="5 6">
    <name type="scientific">Salibacter halophilus</name>
    <dbReference type="NCBI Taxonomy" id="1803916"/>
    <lineage>
        <taxon>Bacteria</taxon>
        <taxon>Pseudomonadati</taxon>
        <taxon>Bacteroidota</taxon>
        <taxon>Flavobacteriia</taxon>
        <taxon>Flavobacteriales</taxon>
        <taxon>Salibacteraceae</taxon>
        <taxon>Salibacter</taxon>
    </lineage>
</organism>
<keyword evidence="4" id="KW-0720">Serine protease</keyword>
<dbReference type="PANTHER" id="PTHR20842">
    <property type="entry name" value="PROTEASE S51 ALPHA-ASPARTYL DIPEPTIDASE"/>
    <property type="match status" value="1"/>
</dbReference>
<dbReference type="AlphaFoldDB" id="A0A6N6M486"/>
<dbReference type="SUPFAM" id="SSF52317">
    <property type="entry name" value="Class I glutamine amidotransferase-like"/>
    <property type="match status" value="1"/>
</dbReference>
<sequence length="238" mass="26449">MTNRNLLIVSTSKVHGSGYMEYIQDQVAEHFKNCKKVTFIPFARPGGISHDEYTKIASDAFDKIGVEVRGAHTFESAREAVNWADGLFTGGGNTFVLLTQLYKLGFIEHIQNAVESGKPYMGSSAGSNITGTTISTTNDMPIMYPPTFDALQLVPFNINPHYLDPDPGSKHMGETRETRIKEFHAYNDQPVVGLREGSALIVKGNDIKIFGDHSVRIFEKGKQPYEIESTENLNFLVQ</sequence>
<evidence type="ECO:0000256" key="4">
    <source>
        <dbReference type="ARBA" id="ARBA00022825"/>
    </source>
</evidence>
<evidence type="ECO:0000313" key="5">
    <source>
        <dbReference type="EMBL" id="KAB1064100.1"/>
    </source>
</evidence>
<keyword evidence="3 5" id="KW-0378">Hydrolase</keyword>
<dbReference type="EMBL" id="WACR01000006">
    <property type="protein sequence ID" value="KAB1064100.1"/>
    <property type="molecule type" value="Genomic_DNA"/>
</dbReference>
<dbReference type="InterPro" id="IPR029062">
    <property type="entry name" value="Class_I_gatase-like"/>
</dbReference>
<dbReference type="NCBIfam" id="NF003642">
    <property type="entry name" value="PRK05282.1"/>
    <property type="match status" value="1"/>
</dbReference>
<dbReference type="GO" id="GO:0016805">
    <property type="term" value="F:dipeptidase activity"/>
    <property type="evidence" value="ECO:0007669"/>
    <property type="project" value="UniProtKB-KW"/>
</dbReference>
<protein>
    <submittedName>
        <fullName evidence="5">Dipeptidase PepE</fullName>
        <ecNumber evidence="5">3.4.13.21</ecNumber>
    </submittedName>
</protein>
<dbReference type="Pfam" id="PF03575">
    <property type="entry name" value="Peptidase_S51"/>
    <property type="match status" value="1"/>
</dbReference>
<accession>A0A6N6M486</accession>
<dbReference type="OrthoDB" id="3373764at2"/>
<dbReference type="CDD" id="cd03146">
    <property type="entry name" value="GAT1_Peptidase_E"/>
    <property type="match status" value="1"/>
</dbReference>
<dbReference type="InterPro" id="IPR005320">
    <property type="entry name" value="Peptidase_S51"/>
</dbReference>
<dbReference type="Proteomes" id="UP000435357">
    <property type="component" value="Unassembled WGS sequence"/>
</dbReference>
<evidence type="ECO:0000313" key="6">
    <source>
        <dbReference type="Proteomes" id="UP000435357"/>
    </source>
</evidence>
<evidence type="ECO:0000256" key="1">
    <source>
        <dbReference type="ARBA" id="ARBA00006534"/>
    </source>
</evidence>
<evidence type="ECO:0000256" key="2">
    <source>
        <dbReference type="ARBA" id="ARBA00022670"/>
    </source>
</evidence>
<dbReference type="EC" id="3.4.13.21" evidence="5"/>
<dbReference type="Gene3D" id="3.40.50.880">
    <property type="match status" value="1"/>
</dbReference>
<evidence type="ECO:0000256" key="3">
    <source>
        <dbReference type="ARBA" id="ARBA00022801"/>
    </source>
</evidence>
<keyword evidence="2" id="KW-0645">Protease</keyword>
<dbReference type="GO" id="GO:0008236">
    <property type="term" value="F:serine-type peptidase activity"/>
    <property type="evidence" value="ECO:0007669"/>
    <property type="project" value="UniProtKB-KW"/>
</dbReference>
<gene>
    <name evidence="5" type="primary">pepE</name>
    <name evidence="5" type="ORF">F3059_08315</name>
</gene>
<comment type="caution">
    <text evidence="5">The sequence shown here is derived from an EMBL/GenBank/DDBJ whole genome shotgun (WGS) entry which is preliminary data.</text>
</comment>
<proteinExistence type="inferred from homology"/>
<keyword evidence="6" id="KW-1185">Reference proteome</keyword>